<proteinExistence type="predicted"/>
<dbReference type="WBParaSite" id="DME_0000965001-mRNA-1">
    <property type="protein sequence ID" value="DME_0000965001-mRNA-1"/>
    <property type="gene ID" value="DME_0000965001"/>
</dbReference>
<dbReference type="EMBL" id="UYYG01000121">
    <property type="protein sequence ID" value="VDN53327.1"/>
    <property type="molecule type" value="Genomic_DNA"/>
</dbReference>
<organism evidence="3 5">
    <name type="scientific">Dracunculus medinensis</name>
    <name type="common">Guinea worm</name>
    <dbReference type="NCBI Taxonomy" id="318479"/>
    <lineage>
        <taxon>Eukaryota</taxon>
        <taxon>Metazoa</taxon>
        <taxon>Ecdysozoa</taxon>
        <taxon>Nematoda</taxon>
        <taxon>Chromadorea</taxon>
        <taxon>Rhabditida</taxon>
        <taxon>Spirurina</taxon>
        <taxon>Dracunculoidea</taxon>
        <taxon>Dracunculidae</taxon>
        <taxon>Dracunculus</taxon>
    </lineage>
</organism>
<feature type="chain" id="PRO_5041159743" evidence="1">
    <location>
        <begin position="17"/>
        <end position="81"/>
    </location>
</feature>
<reference evidence="5" key="1">
    <citation type="submission" date="2017-02" db="UniProtKB">
        <authorList>
            <consortium name="WormBaseParasite"/>
        </authorList>
    </citation>
    <scope>IDENTIFICATION</scope>
</reference>
<accession>A0A0N4UNY7</accession>
<keyword evidence="4" id="KW-1185">Reference proteome</keyword>
<sequence length="81" mass="8792">MLYHFYWICLIYGAKGAVDVAIVDCNKGVPDGGGMIHQRPTVHPQLCARIDIPACIAIFDIKGNPEDENSIAATIQSHSNP</sequence>
<keyword evidence="1" id="KW-0732">Signal</keyword>
<evidence type="ECO:0000313" key="3">
    <source>
        <dbReference type="Proteomes" id="UP000038040"/>
    </source>
</evidence>
<feature type="signal peptide" evidence="1">
    <location>
        <begin position="1"/>
        <end position="16"/>
    </location>
</feature>
<evidence type="ECO:0000313" key="5">
    <source>
        <dbReference type="WBParaSite" id="DME_0000965001-mRNA-1"/>
    </source>
</evidence>
<evidence type="ECO:0000256" key="1">
    <source>
        <dbReference type="SAM" id="SignalP"/>
    </source>
</evidence>
<dbReference type="Proteomes" id="UP000274756">
    <property type="component" value="Unassembled WGS sequence"/>
</dbReference>
<dbReference type="Proteomes" id="UP000038040">
    <property type="component" value="Unplaced"/>
</dbReference>
<reference evidence="2 4" key="2">
    <citation type="submission" date="2018-11" db="EMBL/GenBank/DDBJ databases">
        <authorList>
            <consortium name="Pathogen Informatics"/>
        </authorList>
    </citation>
    <scope>NUCLEOTIDE SEQUENCE [LARGE SCALE GENOMIC DNA]</scope>
</reference>
<gene>
    <name evidence="2" type="ORF">DME_LOCUS3300</name>
</gene>
<evidence type="ECO:0000313" key="4">
    <source>
        <dbReference type="Proteomes" id="UP000274756"/>
    </source>
</evidence>
<evidence type="ECO:0000313" key="2">
    <source>
        <dbReference type="EMBL" id="VDN53327.1"/>
    </source>
</evidence>
<name>A0A0N4UNY7_DRAME</name>
<protein>
    <submittedName>
        <fullName evidence="5">Secreted protein</fullName>
    </submittedName>
</protein>
<dbReference type="AlphaFoldDB" id="A0A0N4UNY7"/>